<dbReference type="InterPro" id="IPR017853">
    <property type="entry name" value="GH"/>
</dbReference>
<dbReference type="Gene3D" id="3.20.20.80">
    <property type="entry name" value="Glycosidases"/>
    <property type="match status" value="1"/>
</dbReference>
<sequence>MNKLLTFILLFLFQITASLGQPNIFEINTQTVVGKNTEFWKAAGSDHLFYHVLRPSGQYLLNRMDSTNSHVYMRSHHTFTQDSAHGVVRGQNVYSEDTSGYPVYDFSNVNNVFAEYVKRGLKPIVEYDYIPKELEIKDEIISSGNDEGMTMRNTGPSDWQKWSDLMKAVTQNFINVFGAEEVRTWYFEVWNEPDGWPVDELDVFFNMYDVFVDAVTSVDAQLRVGGPACYHEYFLRPFLEHVTKGTNYVNGEKGTQIDFVSYHIYGLSGAWLNNEPHIQPQVQRFSQSVLWLQRLISDYPELKDVEFHLNEWGMSSNYYRTVADYPDLTYRNNEESALFLVKLVNSLFQIEDNYNFPTSLLLYWGFSGEADAGSYFPGQRELTTGDNFPKPIQTGFEMLAKLQNERIEVIRSKKDNQFGILATRGNRGNISFLAYNYEEDENEPDKSDELGITLNELQPNTNYELEETSLDDSNNNSYSAWEKIGSPKQATGNQLSVIKNAAQLNVTNHSSFRTNNKGVAQIKLPLKRRSMKLIEISITN</sequence>
<dbReference type="InterPro" id="IPR051923">
    <property type="entry name" value="Glycosyl_Hydrolase_39"/>
</dbReference>
<dbReference type="PROSITE" id="PS01027">
    <property type="entry name" value="GLYCOSYL_HYDROL_F39"/>
    <property type="match status" value="1"/>
</dbReference>
<dbReference type="RefSeq" id="WP_158869380.1">
    <property type="nucleotide sequence ID" value="NZ_CP046401.1"/>
</dbReference>
<evidence type="ECO:0000256" key="1">
    <source>
        <dbReference type="ARBA" id="ARBA00008875"/>
    </source>
</evidence>
<evidence type="ECO:0000256" key="4">
    <source>
        <dbReference type="PIRSR" id="PIRSR600514-1"/>
    </source>
</evidence>
<keyword evidence="8" id="KW-1185">Reference proteome</keyword>
<proteinExistence type="inferred from homology"/>
<feature type="domain" description="Glycosyl hydrolases family 39 N-terminal catalytic" evidence="6">
    <location>
        <begin position="27"/>
        <end position="513"/>
    </location>
</feature>
<dbReference type="PANTHER" id="PTHR12631">
    <property type="entry name" value="ALPHA-L-IDURONIDASE"/>
    <property type="match status" value="1"/>
</dbReference>
<evidence type="ECO:0000313" key="8">
    <source>
        <dbReference type="Proteomes" id="UP000428260"/>
    </source>
</evidence>
<dbReference type="InterPro" id="IPR049165">
    <property type="entry name" value="GH39_as"/>
</dbReference>
<keyword evidence="2" id="KW-0378">Hydrolase</keyword>
<dbReference type="Pfam" id="PF01229">
    <property type="entry name" value="Glyco_hydro_39"/>
    <property type="match status" value="1"/>
</dbReference>
<evidence type="ECO:0000313" key="7">
    <source>
        <dbReference type="EMBL" id="QGY46243.1"/>
    </source>
</evidence>
<organism evidence="7 8">
    <name type="scientific">Maribellus comscasis</name>
    <dbReference type="NCBI Taxonomy" id="2681766"/>
    <lineage>
        <taxon>Bacteria</taxon>
        <taxon>Pseudomonadati</taxon>
        <taxon>Bacteroidota</taxon>
        <taxon>Bacteroidia</taxon>
        <taxon>Marinilabiliales</taxon>
        <taxon>Prolixibacteraceae</taxon>
        <taxon>Maribellus</taxon>
    </lineage>
</organism>
<dbReference type="AlphaFoldDB" id="A0A6I6K3S4"/>
<dbReference type="Gene3D" id="2.60.40.1500">
    <property type="entry name" value="Glycosyl hydrolase domain, family 39"/>
    <property type="match status" value="1"/>
</dbReference>
<keyword evidence="3" id="KW-0326">Glycosidase</keyword>
<feature type="active site" description="Proton donor" evidence="4">
    <location>
        <position position="192"/>
    </location>
</feature>
<feature type="chain" id="PRO_5026011083" description="Glycosyl hydrolases family 39 N-terminal catalytic domain-containing protein" evidence="5">
    <location>
        <begin position="21"/>
        <end position="540"/>
    </location>
</feature>
<dbReference type="GO" id="GO:0005975">
    <property type="term" value="P:carbohydrate metabolic process"/>
    <property type="evidence" value="ECO:0007669"/>
    <property type="project" value="InterPro"/>
</dbReference>
<feature type="signal peptide" evidence="5">
    <location>
        <begin position="1"/>
        <end position="20"/>
    </location>
</feature>
<name>A0A6I6K3S4_9BACT</name>
<dbReference type="InterPro" id="IPR049166">
    <property type="entry name" value="GH39_cat"/>
</dbReference>
<evidence type="ECO:0000256" key="2">
    <source>
        <dbReference type="ARBA" id="ARBA00022801"/>
    </source>
</evidence>
<gene>
    <name evidence="7" type="ORF">GM418_22035</name>
</gene>
<dbReference type="SUPFAM" id="SSF51011">
    <property type="entry name" value="Glycosyl hydrolase domain"/>
    <property type="match status" value="1"/>
</dbReference>
<evidence type="ECO:0000256" key="5">
    <source>
        <dbReference type="SAM" id="SignalP"/>
    </source>
</evidence>
<dbReference type="PRINTS" id="PR00745">
    <property type="entry name" value="GLHYDRLASE39"/>
</dbReference>
<reference evidence="7 8" key="1">
    <citation type="submission" date="2019-11" db="EMBL/GenBank/DDBJ databases">
        <authorList>
            <person name="Zheng R.K."/>
            <person name="Sun C.M."/>
        </authorList>
    </citation>
    <scope>NUCLEOTIDE SEQUENCE [LARGE SCALE GENOMIC DNA]</scope>
    <source>
        <strain evidence="7 8">WC007</strain>
    </source>
</reference>
<comment type="similarity">
    <text evidence="1">Belongs to the glycosyl hydrolase 39 family.</text>
</comment>
<dbReference type="InterPro" id="IPR000514">
    <property type="entry name" value="Glyco_hydro_39"/>
</dbReference>
<dbReference type="PANTHER" id="PTHR12631:SF8">
    <property type="entry name" value="ALPHA-L-IDURONIDASE"/>
    <property type="match status" value="1"/>
</dbReference>
<dbReference type="Proteomes" id="UP000428260">
    <property type="component" value="Chromosome"/>
</dbReference>
<evidence type="ECO:0000259" key="6">
    <source>
        <dbReference type="Pfam" id="PF01229"/>
    </source>
</evidence>
<evidence type="ECO:0000256" key="3">
    <source>
        <dbReference type="ARBA" id="ARBA00023295"/>
    </source>
</evidence>
<keyword evidence="5" id="KW-0732">Signal</keyword>
<accession>A0A6I6K3S4</accession>
<dbReference type="GO" id="GO:0004553">
    <property type="term" value="F:hydrolase activity, hydrolyzing O-glycosyl compounds"/>
    <property type="evidence" value="ECO:0007669"/>
    <property type="project" value="InterPro"/>
</dbReference>
<dbReference type="EMBL" id="CP046401">
    <property type="protein sequence ID" value="QGY46243.1"/>
    <property type="molecule type" value="Genomic_DNA"/>
</dbReference>
<dbReference type="KEGG" id="mcos:GM418_22035"/>
<protein>
    <recommendedName>
        <fullName evidence="6">Glycosyl hydrolases family 39 N-terminal catalytic domain-containing protein</fullName>
    </recommendedName>
</protein>
<dbReference type="SUPFAM" id="SSF51445">
    <property type="entry name" value="(Trans)glycosidases"/>
    <property type="match status" value="1"/>
</dbReference>